<proteinExistence type="predicted"/>
<gene>
    <name evidence="1" type="ORF">AGA_882</name>
    <name evidence="2" type="ORF">GOB80_07170</name>
</gene>
<reference evidence="2 4" key="3">
    <citation type="journal article" date="2020" name="Int. J. Syst. Evol. Microbiol.">
        <title>Novel acetic acid bacteria from cider fermentations: Acetobacter conturbans sp. nov. and Acetobacter fallax sp. nov.</title>
        <authorList>
            <person name="Sombolestani A.S."/>
            <person name="Cleenwerck I."/>
            <person name="Cnockaert M."/>
            <person name="Borremans W."/>
            <person name="Wieme A.D."/>
            <person name="De Vuyst L."/>
            <person name="Vandamme P."/>
        </authorList>
    </citation>
    <scope>NUCLEOTIDE SEQUENCE [LARGE SCALE GENOMIC DNA]</scope>
    <source>
        <strain evidence="2 4">LMG 23848</strain>
    </source>
</reference>
<reference evidence="1" key="2">
    <citation type="submission" date="2014-09" db="EMBL/GenBank/DDBJ databases">
        <authorList>
            <person name="Magalhaes I.L.F."/>
            <person name="Oliveira U."/>
            <person name="Santos F.R."/>
            <person name="Vidigal T.H.D.A."/>
            <person name="Brescovit A.D."/>
            <person name="Santos A.J."/>
        </authorList>
    </citation>
    <scope>NUCLEOTIDE SEQUENCE</scope>
    <source>
        <strain evidence="1">LMG 23848T</strain>
    </source>
</reference>
<dbReference type="Pfam" id="PF13262">
    <property type="entry name" value="DUF4054"/>
    <property type="match status" value="1"/>
</dbReference>
<organism evidence="1 3">
    <name type="scientific">Acetobacter ghanensis</name>
    <dbReference type="NCBI Taxonomy" id="431306"/>
    <lineage>
        <taxon>Bacteria</taxon>
        <taxon>Pseudomonadati</taxon>
        <taxon>Pseudomonadota</taxon>
        <taxon>Alphaproteobacteria</taxon>
        <taxon>Acetobacterales</taxon>
        <taxon>Acetobacteraceae</taxon>
        <taxon>Acetobacter</taxon>
    </lineage>
</organism>
<protein>
    <submittedName>
        <fullName evidence="1">Burkholderia phage Bcep781 gp08</fullName>
    </submittedName>
    <submittedName>
        <fullName evidence="2">DUF4054 domain-containing protein</fullName>
    </submittedName>
</protein>
<dbReference type="RefSeq" id="WP_059023116.1">
    <property type="nucleotide sequence ID" value="NZ_LN609302.1"/>
</dbReference>
<keyword evidence="4" id="KW-1185">Reference proteome</keyword>
<dbReference type="EMBL" id="LN609302">
    <property type="protein sequence ID" value="CEF54619.1"/>
    <property type="molecule type" value="Genomic_DNA"/>
</dbReference>
<dbReference type="STRING" id="431306.AGA_882"/>
<dbReference type="PATRIC" id="fig|431306.5.peg.876"/>
<evidence type="ECO:0000313" key="4">
    <source>
        <dbReference type="Proteomes" id="UP000657200"/>
    </source>
</evidence>
<evidence type="ECO:0000313" key="3">
    <source>
        <dbReference type="Proteomes" id="UP000068250"/>
    </source>
</evidence>
<dbReference type="Proteomes" id="UP000657200">
    <property type="component" value="Unassembled WGS sequence"/>
</dbReference>
<dbReference type="InterPro" id="IPR025127">
    <property type="entry name" value="DUF4054"/>
</dbReference>
<reference evidence="3" key="1">
    <citation type="submission" date="2014-09" db="EMBL/GenBank/DDBJ databases">
        <authorList>
            <person name="Illeghems K.G."/>
        </authorList>
    </citation>
    <scope>NUCLEOTIDE SEQUENCE [LARGE SCALE GENOMIC DNA]</scope>
    <source>
        <strain evidence="3">LMG 23848T</strain>
    </source>
</reference>
<evidence type="ECO:0000313" key="2">
    <source>
        <dbReference type="EMBL" id="NHO39469.1"/>
    </source>
</evidence>
<dbReference type="Proteomes" id="UP000068250">
    <property type="component" value="Chromosome I"/>
</dbReference>
<dbReference type="OrthoDB" id="9032784at2"/>
<evidence type="ECO:0000313" key="1">
    <source>
        <dbReference type="EMBL" id="CEF54619.1"/>
    </source>
</evidence>
<dbReference type="AlphaFoldDB" id="A0A0U5F2C8"/>
<dbReference type="EMBL" id="WOTE01000003">
    <property type="protein sequence ID" value="NHO39469.1"/>
    <property type="molecule type" value="Genomic_DNA"/>
</dbReference>
<sequence length="145" mass="15943">MPCTTTTGVVTFDYTAWSARYPALAQNVDATLAQSYFDEATFYLNNTPCSPVRDLNKRALLLGLLVAHLATLYLPQSQGGTGGLVGRVSSATRGSVSVGTDMGNQQERAAWFNQTQFGASFWAATRYLRQARYVPGFPQRPRIWP</sequence>
<accession>A0A0U5F2C8</accession>
<name>A0A0U5F2C8_9PROT</name>